<proteinExistence type="predicted"/>
<dbReference type="AlphaFoldDB" id="A0A0B6Z2P2"/>
<reference evidence="1" key="1">
    <citation type="submission" date="2014-12" db="EMBL/GenBank/DDBJ databases">
        <title>Insight into the proteome of Arion vulgaris.</title>
        <authorList>
            <person name="Aradska J."/>
            <person name="Bulat T."/>
            <person name="Smidak R."/>
            <person name="Sarate P."/>
            <person name="Gangsoo J."/>
            <person name="Sialana F."/>
            <person name="Bilban M."/>
            <person name="Lubec G."/>
        </authorList>
    </citation>
    <scope>NUCLEOTIDE SEQUENCE</scope>
    <source>
        <tissue evidence="1">Skin</tissue>
    </source>
</reference>
<gene>
    <name evidence="1" type="primary">ORF43701</name>
</gene>
<dbReference type="EMBL" id="HACG01015065">
    <property type="protein sequence ID" value="CEK61930.1"/>
    <property type="molecule type" value="Transcribed_RNA"/>
</dbReference>
<name>A0A0B6Z2P2_9EUPU</name>
<protein>
    <submittedName>
        <fullName evidence="1">Uncharacterized protein</fullName>
    </submittedName>
</protein>
<evidence type="ECO:0000313" key="1">
    <source>
        <dbReference type="EMBL" id="CEK61930.1"/>
    </source>
</evidence>
<feature type="non-terminal residue" evidence="1">
    <location>
        <position position="1"/>
    </location>
</feature>
<accession>A0A0B6Z2P2</accession>
<sequence length="166" mass="18686">NEQQQELSDSLTEITSESQSCTPFIQHISVQKLLDAEDKSNKHENLDNLNDYSKPTLSQQADSLKTNLLTNGDVGDCFKNIMSGQQAVEQDTGLSNPASSILRTRMEKLQHQLEARRNKDLPIPRFLLDSSLKLNLLTDEVCCAKDKNDVTDISRTEIILLNNVDR</sequence>
<organism evidence="1">
    <name type="scientific">Arion vulgaris</name>
    <dbReference type="NCBI Taxonomy" id="1028688"/>
    <lineage>
        <taxon>Eukaryota</taxon>
        <taxon>Metazoa</taxon>
        <taxon>Spiralia</taxon>
        <taxon>Lophotrochozoa</taxon>
        <taxon>Mollusca</taxon>
        <taxon>Gastropoda</taxon>
        <taxon>Heterobranchia</taxon>
        <taxon>Euthyneura</taxon>
        <taxon>Panpulmonata</taxon>
        <taxon>Eupulmonata</taxon>
        <taxon>Stylommatophora</taxon>
        <taxon>Helicina</taxon>
        <taxon>Arionoidea</taxon>
        <taxon>Arionidae</taxon>
        <taxon>Arion</taxon>
    </lineage>
</organism>
<feature type="non-terminal residue" evidence="1">
    <location>
        <position position="166"/>
    </location>
</feature>